<dbReference type="EMBL" id="QICL01000003">
    <property type="protein sequence ID" value="PXV67355.1"/>
    <property type="molecule type" value="Genomic_DNA"/>
</dbReference>
<evidence type="ECO:0000256" key="1">
    <source>
        <dbReference type="SAM" id="Phobius"/>
    </source>
</evidence>
<keyword evidence="3" id="KW-1185">Reference proteome</keyword>
<gene>
    <name evidence="2" type="ORF">CLV62_10328</name>
</gene>
<keyword evidence="1" id="KW-1133">Transmembrane helix</keyword>
<dbReference type="AlphaFoldDB" id="A0A2V3PRY9"/>
<feature type="transmembrane region" description="Helical" evidence="1">
    <location>
        <begin position="6"/>
        <end position="24"/>
    </location>
</feature>
<evidence type="ECO:0000313" key="2">
    <source>
        <dbReference type="EMBL" id="PXV67355.1"/>
    </source>
</evidence>
<feature type="transmembrane region" description="Helical" evidence="1">
    <location>
        <begin position="53"/>
        <end position="78"/>
    </location>
</feature>
<dbReference type="RefSeq" id="WP_110309518.1">
    <property type="nucleotide sequence ID" value="NZ_QICL01000003.1"/>
</dbReference>
<keyword evidence="1" id="KW-0812">Transmembrane</keyword>
<accession>A0A2V3PRY9</accession>
<protein>
    <submittedName>
        <fullName evidence="2">Uncharacterized protein</fullName>
    </submittedName>
</protein>
<name>A0A2V3PRY9_9BACT</name>
<keyword evidence="1" id="KW-0472">Membrane</keyword>
<dbReference type="OrthoDB" id="9804828at2"/>
<dbReference type="Proteomes" id="UP000247973">
    <property type="component" value="Unassembled WGS sequence"/>
</dbReference>
<sequence>MNTSTYLIIYLSICALAVIAIPAVRNQWKDFIKSIPQNYRVIEKGSYNKMIKVFLFIIFPFVMILFFILTPLLLPLLIKYNRHTRNIDKKTFNKEEVKDNNLYFWKTNGVGNIQCLDCNYQEKIVSFIHGFDSSSTGLQCQSCGKFHALNDWSRCIDNNEPIYCECGGILEREEPIFCSKCTSKNIKYRTHFMT</sequence>
<reference evidence="2 3" key="1">
    <citation type="submission" date="2018-03" db="EMBL/GenBank/DDBJ databases">
        <title>Genomic Encyclopedia of Archaeal and Bacterial Type Strains, Phase II (KMG-II): from individual species to whole genera.</title>
        <authorList>
            <person name="Goeker M."/>
        </authorList>
    </citation>
    <scope>NUCLEOTIDE SEQUENCE [LARGE SCALE GENOMIC DNA]</scope>
    <source>
        <strain evidence="2 3">DSM 100214</strain>
    </source>
</reference>
<evidence type="ECO:0000313" key="3">
    <source>
        <dbReference type="Proteomes" id="UP000247973"/>
    </source>
</evidence>
<proteinExistence type="predicted"/>
<comment type="caution">
    <text evidence="2">The sequence shown here is derived from an EMBL/GenBank/DDBJ whole genome shotgun (WGS) entry which is preliminary data.</text>
</comment>
<organism evidence="2 3">
    <name type="scientific">Dysgonomonas alginatilytica</name>
    <dbReference type="NCBI Taxonomy" id="1605892"/>
    <lineage>
        <taxon>Bacteria</taxon>
        <taxon>Pseudomonadati</taxon>
        <taxon>Bacteroidota</taxon>
        <taxon>Bacteroidia</taxon>
        <taxon>Bacteroidales</taxon>
        <taxon>Dysgonomonadaceae</taxon>
        <taxon>Dysgonomonas</taxon>
    </lineage>
</organism>